<protein>
    <submittedName>
        <fullName evidence="3">XRE family transcriptional regulator</fullName>
    </submittedName>
</protein>
<dbReference type="PROSITE" id="PS50943">
    <property type="entry name" value="HTH_CROC1"/>
    <property type="match status" value="1"/>
</dbReference>
<comment type="caution">
    <text evidence="3">The sequence shown here is derived from an EMBL/GenBank/DDBJ whole genome shotgun (WGS) entry which is preliminary data.</text>
</comment>
<evidence type="ECO:0000256" key="1">
    <source>
        <dbReference type="SAM" id="MobiDB-lite"/>
    </source>
</evidence>
<dbReference type="AlphaFoldDB" id="A0A370XCA9"/>
<accession>A0A370XCA9</accession>
<organism evidence="3 4">
    <name type="scientific">Dyella psychrodurans</name>
    <dbReference type="NCBI Taxonomy" id="1927960"/>
    <lineage>
        <taxon>Bacteria</taxon>
        <taxon>Pseudomonadati</taxon>
        <taxon>Pseudomonadota</taxon>
        <taxon>Gammaproteobacteria</taxon>
        <taxon>Lysobacterales</taxon>
        <taxon>Rhodanobacteraceae</taxon>
        <taxon>Dyella</taxon>
    </lineage>
</organism>
<keyword evidence="4" id="KW-1185">Reference proteome</keyword>
<dbReference type="GO" id="GO:0003677">
    <property type="term" value="F:DNA binding"/>
    <property type="evidence" value="ECO:0007669"/>
    <property type="project" value="InterPro"/>
</dbReference>
<dbReference type="Pfam" id="PF13560">
    <property type="entry name" value="HTH_31"/>
    <property type="match status" value="1"/>
</dbReference>
<dbReference type="SUPFAM" id="SSF47413">
    <property type="entry name" value="lambda repressor-like DNA-binding domains"/>
    <property type="match status" value="1"/>
</dbReference>
<proteinExistence type="predicted"/>
<gene>
    <name evidence="3" type="ORF">DWU99_00935</name>
</gene>
<sequence length="105" mass="11514">MAKSLHTKEYRAAVDLLRELREASGQNQTVFAEQIGRTQTFVSAAERASVRLDIQQLATWIAACGLTLEEWGRRMDRLSQAAHAKPTAAKSAAKSSARKTSGAKR</sequence>
<feature type="domain" description="HTH cro/C1-type" evidence="2">
    <location>
        <begin position="17"/>
        <end position="71"/>
    </location>
</feature>
<evidence type="ECO:0000313" key="3">
    <source>
        <dbReference type="EMBL" id="RDS85871.1"/>
    </source>
</evidence>
<reference evidence="3 4" key="1">
    <citation type="submission" date="2018-07" db="EMBL/GenBank/DDBJ databases">
        <title>Dyella monticola sp. nov. and Dyella psychrodurans sp. nov. isolated from monsoon evergreen broad-leaved forest soil of Dinghu Mountain, China.</title>
        <authorList>
            <person name="Gao Z."/>
            <person name="Qiu L."/>
        </authorList>
    </citation>
    <scope>NUCLEOTIDE SEQUENCE [LARGE SCALE GENOMIC DNA]</scope>
    <source>
        <strain evidence="3 4">4MSK11</strain>
    </source>
</reference>
<evidence type="ECO:0000259" key="2">
    <source>
        <dbReference type="PROSITE" id="PS50943"/>
    </source>
</evidence>
<dbReference type="OrthoDB" id="9803379at2"/>
<dbReference type="RefSeq" id="WP_115476122.1">
    <property type="nucleotide sequence ID" value="NZ_QRBF01000001.1"/>
</dbReference>
<dbReference type="InterPro" id="IPR010982">
    <property type="entry name" value="Lambda_DNA-bd_dom_sf"/>
</dbReference>
<dbReference type="Proteomes" id="UP000255334">
    <property type="component" value="Unassembled WGS sequence"/>
</dbReference>
<dbReference type="SMART" id="SM00530">
    <property type="entry name" value="HTH_XRE"/>
    <property type="match status" value="1"/>
</dbReference>
<dbReference type="Gene3D" id="1.10.260.40">
    <property type="entry name" value="lambda repressor-like DNA-binding domains"/>
    <property type="match status" value="1"/>
</dbReference>
<dbReference type="InterPro" id="IPR001387">
    <property type="entry name" value="Cro/C1-type_HTH"/>
</dbReference>
<name>A0A370XCA9_9GAMM</name>
<dbReference type="EMBL" id="QRBF01000001">
    <property type="protein sequence ID" value="RDS85871.1"/>
    <property type="molecule type" value="Genomic_DNA"/>
</dbReference>
<dbReference type="CDD" id="cd00093">
    <property type="entry name" value="HTH_XRE"/>
    <property type="match status" value="1"/>
</dbReference>
<evidence type="ECO:0000313" key="4">
    <source>
        <dbReference type="Proteomes" id="UP000255334"/>
    </source>
</evidence>
<feature type="region of interest" description="Disordered" evidence="1">
    <location>
        <begin position="79"/>
        <end position="105"/>
    </location>
</feature>